<evidence type="ECO:0000256" key="8">
    <source>
        <dbReference type="ARBA" id="ARBA00023235"/>
    </source>
</evidence>
<dbReference type="GO" id="GO:0005737">
    <property type="term" value="C:cytoplasm"/>
    <property type="evidence" value="ECO:0007669"/>
    <property type="project" value="UniProtKB-SubCell"/>
</dbReference>
<comment type="subcellular location">
    <subcellularLocation>
        <location evidence="2">Cytoplasm</location>
    </subcellularLocation>
</comment>
<evidence type="ECO:0000256" key="5">
    <source>
        <dbReference type="ARBA" id="ARBA00022490"/>
    </source>
</evidence>
<keyword evidence="10" id="KW-1185">Reference proteome</keyword>
<dbReference type="EC" id="5.2.1.8" evidence="4"/>
<dbReference type="GO" id="GO:0003755">
    <property type="term" value="F:peptidyl-prolyl cis-trans isomerase activity"/>
    <property type="evidence" value="ECO:0007669"/>
    <property type="project" value="UniProtKB-KW"/>
</dbReference>
<evidence type="ECO:0000256" key="2">
    <source>
        <dbReference type="ARBA" id="ARBA00004496"/>
    </source>
</evidence>
<dbReference type="RefSeq" id="WP_042518659.1">
    <property type="nucleotide sequence ID" value="NZ_JALFDM010000074.1"/>
</dbReference>
<dbReference type="InterPro" id="IPR048261">
    <property type="entry name" value="SlpA/SlyD-like_ins_sf"/>
</dbReference>
<dbReference type="Proteomes" id="UP000032046">
    <property type="component" value="Unassembled WGS sequence"/>
</dbReference>
<keyword evidence="7" id="KW-0143">Chaperone</keyword>
<comment type="catalytic activity">
    <reaction evidence="1">
        <text>[protein]-peptidylproline (omega=180) = [protein]-peptidylproline (omega=0)</text>
        <dbReference type="Rhea" id="RHEA:16237"/>
        <dbReference type="Rhea" id="RHEA-COMP:10747"/>
        <dbReference type="Rhea" id="RHEA-COMP:10748"/>
        <dbReference type="ChEBI" id="CHEBI:83833"/>
        <dbReference type="ChEBI" id="CHEBI:83834"/>
        <dbReference type="EC" id="5.2.1.8"/>
    </reaction>
</comment>
<dbReference type="GeneID" id="93483226"/>
<accession>A0A0D0I6I9</accession>
<protein>
    <recommendedName>
        <fullName evidence="4">peptidylprolyl isomerase</fullName>
        <ecNumber evidence="4">5.2.1.8</ecNumber>
    </recommendedName>
</protein>
<dbReference type="InterPro" id="IPR046357">
    <property type="entry name" value="PPIase_dom_sf"/>
</dbReference>
<evidence type="ECO:0000313" key="9">
    <source>
        <dbReference type="EMBL" id="KIP63033.1"/>
    </source>
</evidence>
<dbReference type="STRING" id="1602171.ST44_05110"/>
<name>A0A0D0I6I9_9BACT</name>
<keyword evidence="5" id="KW-0963">Cytoplasm</keyword>
<evidence type="ECO:0000256" key="1">
    <source>
        <dbReference type="ARBA" id="ARBA00000971"/>
    </source>
</evidence>
<dbReference type="PANTHER" id="PTHR47861:SF3">
    <property type="entry name" value="FKBP-TYPE PEPTIDYL-PROLYL CIS-TRANS ISOMERASE SLYD"/>
    <property type="match status" value="1"/>
</dbReference>
<reference evidence="9 10" key="1">
    <citation type="submission" date="2015-01" db="EMBL/GenBank/DDBJ databases">
        <title>Comparative genomics of non-oral Prevotella species.</title>
        <authorList>
            <person name="Accetto T."/>
            <person name="Nograsek B."/>
            <person name="Avgustin G."/>
        </authorList>
    </citation>
    <scope>NUCLEOTIDE SEQUENCE [LARGE SCALE GENOMIC DNA]</scope>
    <source>
        <strain evidence="9 10">P5-119</strain>
    </source>
</reference>
<organism evidence="9 10">
    <name type="scientific">Prevotella pectinovora</name>
    <dbReference type="NCBI Taxonomy" id="1602169"/>
    <lineage>
        <taxon>Bacteria</taxon>
        <taxon>Pseudomonadati</taxon>
        <taxon>Bacteroidota</taxon>
        <taxon>Bacteroidia</taxon>
        <taxon>Bacteroidales</taxon>
        <taxon>Prevotellaceae</taxon>
        <taxon>Prevotella</taxon>
    </lineage>
</organism>
<dbReference type="Gene3D" id="2.40.10.330">
    <property type="match status" value="1"/>
</dbReference>
<sequence>MENKKNMYFAVAYKLYTNENGTETMVEEATAEKPFQFLSGFGLALDDFENTIVALNDEQKNDFDFTLTKQQAYGEHEAERVLNLDKEMFCIDGKLDTDNIYKDAIIPLQNENGQRFLGKVLEIGDDKVTVDLNHPLAGKDLHFVGSIVEAREATNEEIQTIINHLSGGGCSGCGGECGGDCNCSGDCGSNNGGCGGCH</sequence>
<dbReference type="AlphaFoldDB" id="A0A0D0I6I9"/>
<evidence type="ECO:0000256" key="6">
    <source>
        <dbReference type="ARBA" id="ARBA00023110"/>
    </source>
</evidence>
<dbReference type="EMBL" id="JXQK01000049">
    <property type="protein sequence ID" value="KIP63033.1"/>
    <property type="molecule type" value="Genomic_DNA"/>
</dbReference>
<evidence type="ECO:0000256" key="7">
    <source>
        <dbReference type="ARBA" id="ARBA00023186"/>
    </source>
</evidence>
<gene>
    <name evidence="9" type="ORF">ST44_05110</name>
</gene>
<dbReference type="SUPFAM" id="SSF54534">
    <property type="entry name" value="FKBP-like"/>
    <property type="match status" value="1"/>
</dbReference>
<evidence type="ECO:0000313" key="10">
    <source>
        <dbReference type="Proteomes" id="UP000032046"/>
    </source>
</evidence>
<keyword evidence="8 9" id="KW-0413">Isomerase</keyword>
<comment type="similarity">
    <text evidence="3">Belongs to the FKBP-type PPIase family.</text>
</comment>
<keyword evidence="6" id="KW-0697">Rotamase</keyword>
<comment type="caution">
    <text evidence="9">The sequence shown here is derived from an EMBL/GenBank/DDBJ whole genome shotgun (WGS) entry which is preliminary data.</text>
</comment>
<evidence type="ECO:0000256" key="3">
    <source>
        <dbReference type="ARBA" id="ARBA00006577"/>
    </source>
</evidence>
<proteinExistence type="inferred from homology"/>
<dbReference type="Gene3D" id="3.10.50.40">
    <property type="match status" value="1"/>
</dbReference>
<dbReference type="PANTHER" id="PTHR47861">
    <property type="entry name" value="FKBP-TYPE PEPTIDYL-PROLYL CIS-TRANS ISOMERASE SLYD"/>
    <property type="match status" value="1"/>
</dbReference>
<evidence type="ECO:0000256" key="4">
    <source>
        <dbReference type="ARBA" id="ARBA00013194"/>
    </source>
</evidence>